<dbReference type="Proteomes" id="UP000010953">
    <property type="component" value="Unassembled WGS sequence"/>
</dbReference>
<dbReference type="EMBL" id="AMZY02000009">
    <property type="protein sequence ID" value="EMS33466.1"/>
    <property type="molecule type" value="Genomic_DNA"/>
</dbReference>
<dbReference type="InParanoid" id="M7Y8G2"/>
<gene>
    <name evidence="1" type="ORF">C943_04344</name>
</gene>
<keyword evidence="2" id="KW-1185">Reference proteome</keyword>
<protein>
    <submittedName>
        <fullName evidence="1">Uncharacterized protein</fullName>
    </submittedName>
</protein>
<dbReference type="STRING" id="1239962.C943_04344"/>
<evidence type="ECO:0000313" key="1">
    <source>
        <dbReference type="EMBL" id="EMS33466.1"/>
    </source>
</evidence>
<proteinExistence type="predicted"/>
<accession>M7Y8G2</accession>
<organism evidence="1 2">
    <name type="scientific">Mariniradius saccharolyticus AK6</name>
    <dbReference type="NCBI Taxonomy" id="1239962"/>
    <lineage>
        <taxon>Bacteria</taxon>
        <taxon>Pseudomonadati</taxon>
        <taxon>Bacteroidota</taxon>
        <taxon>Cytophagia</taxon>
        <taxon>Cytophagales</taxon>
        <taxon>Cyclobacteriaceae</taxon>
        <taxon>Mariniradius</taxon>
    </lineage>
</organism>
<reference evidence="1" key="1">
    <citation type="submission" date="2013-01" db="EMBL/GenBank/DDBJ databases">
        <title>Genome assembly of Mariniradius saccharolyticus AK6.</title>
        <authorList>
            <person name="Vaidya B."/>
            <person name="Khatri I."/>
            <person name="Tanuku N.R.S."/>
            <person name="Subramanian S."/>
            <person name="Pinnaka A."/>
        </authorList>
    </citation>
    <scope>NUCLEOTIDE SEQUENCE [LARGE SCALE GENOMIC DNA]</scope>
    <source>
        <strain evidence="1">AK6</strain>
    </source>
</reference>
<evidence type="ECO:0000313" key="2">
    <source>
        <dbReference type="Proteomes" id="UP000010953"/>
    </source>
</evidence>
<sequence length="53" mass="6004">MWKNNPKKGFAFLFILLQGTDTSDPKKVFGACFVPIPYALTLHQTDSIIDIFD</sequence>
<dbReference type="AlphaFoldDB" id="M7Y8G2"/>
<name>M7Y8G2_9BACT</name>
<comment type="caution">
    <text evidence="1">The sequence shown here is derived from an EMBL/GenBank/DDBJ whole genome shotgun (WGS) entry which is preliminary data.</text>
</comment>